<dbReference type="Gene3D" id="2.40.50.140">
    <property type="entry name" value="Nucleic acid-binding proteins"/>
    <property type="match status" value="1"/>
</dbReference>
<evidence type="ECO:0000313" key="7">
    <source>
        <dbReference type="EMBL" id="WNC16714.1"/>
    </source>
</evidence>
<keyword evidence="5" id="KW-0694">RNA-binding</keyword>
<keyword evidence="4" id="KW-0460">Magnesium</keyword>
<dbReference type="SMART" id="SM00316">
    <property type="entry name" value="S1"/>
    <property type="match status" value="1"/>
</dbReference>
<dbReference type="NCBIfam" id="TIGR00757">
    <property type="entry name" value="RNaseEG"/>
    <property type="match status" value="1"/>
</dbReference>
<dbReference type="RefSeq" id="WP_310771649.1">
    <property type="nucleotide sequence ID" value="NZ_CP134050.1"/>
</dbReference>
<dbReference type="PANTHER" id="PTHR30001">
    <property type="entry name" value="RIBONUCLEASE"/>
    <property type="match status" value="1"/>
</dbReference>
<gene>
    <name evidence="7" type="ORF">RGB73_10460</name>
</gene>
<protein>
    <submittedName>
        <fullName evidence="7">Rne/Rng family ribonuclease</fullName>
    </submittedName>
</protein>
<evidence type="ECO:0000259" key="6">
    <source>
        <dbReference type="PROSITE" id="PS50126"/>
    </source>
</evidence>
<sequence>MRQVAISGRGGRLQAVLLEGGRLREWRTDHEAAGVWAGDLYCGRVTDVLPGIQSAFVDIGDGQKAYLYVDDALPKGSSSGGKPTISQRVQVGETVIVQVSKEGTELKAPKVTARISLQGRYLVYLPKEEGVSLSRKIGDAAVRMHLQETLSVSLEQGEGVIIRTEAAGAQASRLVEELAYLKNRWSQILASAQQLGKPGLVGRDAAMLEGVIRDLIGEGVDEVLVEESAAYQRTKAVMQVFAPEQLDRLVGYRERQPLFARLGVDAQLKQAMQRTVPLKSGGHLVIDRTEAMTVIDVNTGAFTGKGGQQREQAVTMANLEAAAEIAVQLRLRDIGGIIVIDFIDMQEAANKERVLTALKRELSRDPVPATVLGMTALGLVEMTRKRVRASLAERMTEPCDACRGQGRVWTVEEMLRRLSDELTALARVQEAEAVVLELPERLHQALDGMDGEERQRWPVEWFLLPSPELKPDEYRILYAGRYEEAARLAKKQSQMT</sequence>
<name>A0ABY9T9Z9_BREBE</name>
<keyword evidence="2" id="KW-0479">Metal-binding</keyword>
<accession>A0ABY9T9Z9</accession>
<proteinExistence type="predicted"/>
<evidence type="ECO:0000256" key="1">
    <source>
        <dbReference type="ARBA" id="ARBA00001946"/>
    </source>
</evidence>
<dbReference type="Proteomes" id="UP001256827">
    <property type="component" value="Chromosome"/>
</dbReference>
<dbReference type="InterPro" id="IPR012340">
    <property type="entry name" value="NA-bd_OB-fold"/>
</dbReference>
<dbReference type="EMBL" id="CP134050">
    <property type="protein sequence ID" value="WNC16714.1"/>
    <property type="molecule type" value="Genomic_DNA"/>
</dbReference>
<dbReference type="PANTHER" id="PTHR30001:SF0">
    <property type="entry name" value="RIBONUCLEASE G"/>
    <property type="match status" value="1"/>
</dbReference>
<dbReference type="InterPro" id="IPR003029">
    <property type="entry name" value="S1_domain"/>
</dbReference>
<reference evidence="7 8" key="1">
    <citation type="submission" date="2023-09" db="EMBL/GenBank/DDBJ databases">
        <title>Complete Genome and Methylome dissection of Bacillus brevis NEB573 original source of BbsI restriction endonuclease.</title>
        <authorList>
            <person name="Fomenkov A."/>
            <person name="Roberts R.D."/>
        </authorList>
    </citation>
    <scope>NUCLEOTIDE SEQUENCE [LARGE SCALE GENOMIC DNA]</scope>
    <source>
        <strain evidence="7 8">NEB573</strain>
    </source>
</reference>
<dbReference type="Pfam" id="PF10150">
    <property type="entry name" value="RNase_E_G"/>
    <property type="match status" value="1"/>
</dbReference>
<evidence type="ECO:0000313" key="8">
    <source>
        <dbReference type="Proteomes" id="UP001256827"/>
    </source>
</evidence>
<dbReference type="InterPro" id="IPR019307">
    <property type="entry name" value="RNA-bd_AU-1/RNase_E/G"/>
</dbReference>
<feature type="domain" description="S1 motif" evidence="6">
    <location>
        <begin position="38"/>
        <end position="120"/>
    </location>
</feature>
<evidence type="ECO:0000256" key="2">
    <source>
        <dbReference type="ARBA" id="ARBA00022723"/>
    </source>
</evidence>
<keyword evidence="3" id="KW-0378">Hydrolase</keyword>
<dbReference type="SUPFAM" id="SSF50249">
    <property type="entry name" value="Nucleic acid-binding proteins"/>
    <property type="match status" value="1"/>
</dbReference>
<dbReference type="CDD" id="cd04453">
    <property type="entry name" value="S1_RNase_E"/>
    <property type="match status" value="1"/>
</dbReference>
<organism evidence="7 8">
    <name type="scientific">Brevibacillus brevis</name>
    <name type="common">Bacillus brevis</name>
    <dbReference type="NCBI Taxonomy" id="1393"/>
    <lineage>
        <taxon>Bacteria</taxon>
        <taxon>Bacillati</taxon>
        <taxon>Bacillota</taxon>
        <taxon>Bacilli</taxon>
        <taxon>Bacillales</taxon>
        <taxon>Paenibacillaceae</taxon>
        <taxon>Brevibacillus</taxon>
    </lineage>
</organism>
<evidence type="ECO:0000256" key="4">
    <source>
        <dbReference type="ARBA" id="ARBA00022842"/>
    </source>
</evidence>
<dbReference type="InterPro" id="IPR004659">
    <property type="entry name" value="RNase_E/G"/>
</dbReference>
<comment type="cofactor">
    <cofactor evidence="1">
        <name>Mg(2+)</name>
        <dbReference type="ChEBI" id="CHEBI:18420"/>
    </cofactor>
</comment>
<keyword evidence="8" id="KW-1185">Reference proteome</keyword>
<dbReference type="PROSITE" id="PS50126">
    <property type="entry name" value="S1"/>
    <property type="match status" value="1"/>
</dbReference>
<evidence type="ECO:0000256" key="3">
    <source>
        <dbReference type="ARBA" id="ARBA00022801"/>
    </source>
</evidence>
<evidence type="ECO:0000256" key="5">
    <source>
        <dbReference type="ARBA" id="ARBA00022884"/>
    </source>
</evidence>